<evidence type="ECO:0000313" key="1">
    <source>
        <dbReference type="EMBL" id="PIR97341.1"/>
    </source>
</evidence>
<evidence type="ECO:0000313" key="2">
    <source>
        <dbReference type="Proteomes" id="UP000230557"/>
    </source>
</evidence>
<organism evidence="1 2">
    <name type="scientific">Candidatus Doudnabacteria bacterium CG10_big_fil_rev_8_21_14_0_10_41_10</name>
    <dbReference type="NCBI Taxonomy" id="1974551"/>
    <lineage>
        <taxon>Bacteria</taxon>
        <taxon>Candidatus Doudnaibacteriota</taxon>
    </lineage>
</organism>
<reference evidence="2" key="1">
    <citation type="submission" date="2017-09" db="EMBL/GenBank/DDBJ databases">
        <title>Depth-based differentiation of microbial function through sediment-hosted aquifers and enrichment of novel symbionts in the deep terrestrial subsurface.</title>
        <authorList>
            <person name="Probst A.J."/>
            <person name="Ladd B."/>
            <person name="Jarett J.K."/>
            <person name="Geller-Mcgrath D.E."/>
            <person name="Sieber C.M.K."/>
            <person name="Emerson J.B."/>
            <person name="Anantharaman K."/>
            <person name="Thomas B.C."/>
            <person name="Malmstrom R."/>
            <person name="Stieglmeier M."/>
            <person name="Klingl A."/>
            <person name="Woyke T."/>
            <person name="Ryan C.M."/>
            <person name="Banfield J.F."/>
        </authorList>
    </citation>
    <scope>NUCLEOTIDE SEQUENCE [LARGE SCALE GENOMIC DNA]</scope>
</reference>
<sequence length="76" mass="8429">MFDFDYSFFPPILSIVRRTSSGTANTTVLVKLESMNGDTRARTIQGQKGKTKKGSFEANSPIERHEIATQFVSQSA</sequence>
<gene>
    <name evidence="1" type="ORF">COT91_01860</name>
</gene>
<dbReference type="Proteomes" id="UP000230557">
    <property type="component" value="Unassembled WGS sequence"/>
</dbReference>
<dbReference type="AlphaFoldDB" id="A0A2H0VE34"/>
<dbReference type="EMBL" id="PFAJ01000024">
    <property type="protein sequence ID" value="PIR97341.1"/>
    <property type="molecule type" value="Genomic_DNA"/>
</dbReference>
<accession>A0A2H0VE34</accession>
<protein>
    <submittedName>
        <fullName evidence="1">Uncharacterized protein</fullName>
    </submittedName>
</protein>
<name>A0A2H0VE34_9BACT</name>
<comment type="caution">
    <text evidence="1">The sequence shown here is derived from an EMBL/GenBank/DDBJ whole genome shotgun (WGS) entry which is preliminary data.</text>
</comment>
<proteinExistence type="predicted"/>